<sequence length="389" mass="41880">MSEWFVERRGFANGVRFTGSSAGGLILPLVLPYVISSYGSSKALRILGIAIATLLDAFRTKTSWVSHWRHIDKEKRLVKEYRILDLDQLRTHSKDSATSHPCYGCRVSKVHPINITFQGLTFYSKAFASALNLSSANAAIALSMLNGASAVGRLILGHLSDKLNPWLLALSTLVSTSLSTFILWGILSINFTGLLAFGIVHGALAGGWSCVWAGFVRPLASDDPTLVTTLLGYLMLSRGIGNIFSTPISSALLSGGLESNSTSVSYHSPRTGFQVDNGKYGKMIFYVGACYAGAAASSNLVTSCNLAFLSLTQPITLTRAAPAKHDPAYKIIFSYLPLSTEKPVGPGDGMLVLMFEWLDKAEDMGVDRMFPIPLESPKYPNIKTAPSAG</sequence>
<keyword evidence="3" id="KW-1133">Transmembrane helix</keyword>
<comment type="similarity">
    <text evidence="2">Belongs to the major facilitator superfamily. Monocarboxylate porter (TC 2.A.1.13) family.</text>
</comment>
<dbReference type="PANTHER" id="PTHR11360">
    <property type="entry name" value="MONOCARBOXYLATE TRANSPORTER"/>
    <property type="match status" value="1"/>
</dbReference>
<gene>
    <name evidence="4" type="ORF">AAF712_003811</name>
</gene>
<reference evidence="4 5" key="1">
    <citation type="submission" date="2024-05" db="EMBL/GenBank/DDBJ databases">
        <title>A draft genome resource for the thread blight pathogen Marasmius tenuissimus strain MS-2.</title>
        <authorList>
            <person name="Yulfo-Soto G.E."/>
            <person name="Baruah I.K."/>
            <person name="Amoako-Attah I."/>
            <person name="Bukari Y."/>
            <person name="Meinhardt L.W."/>
            <person name="Bailey B.A."/>
            <person name="Cohen S.P."/>
        </authorList>
    </citation>
    <scope>NUCLEOTIDE SEQUENCE [LARGE SCALE GENOMIC DNA]</scope>
    <source>
        <strain evidence="4 5">MS-2</strain>
    </source>
</reference>
<feature type="transmembrane region" description="Helical" evidence="3">
    <location>
        <begin position="194"/>
        <end position="215"/>
    </location>
</feature>
<keyword evidence="3" id="KW-0472">Membrane</keyword>
<evidence type="ECO:0000313" key="5">
    <source>
        <dbReference type="Proteomes" id="UP001437256"/>
    </source>
</evidence>
<evidence type="ECO:0000256" key="3">
    <source>
        <dbReference type="SAM" id="Phobius"/>
    </source>
</evidence>
<organism evidence="4 5">
    <name type="scientific">Marasmius tenuissimus</name>
    <dbReference type="NCBI Taxonomy" id="585030"/>
    <lineage>
        <taxon>Eukaryota</taxon>
        <taxon>Fungi</taxon>
        <taxon>Dikarya</taxon>
        <taxon>Basidiomycota</taxon>
        <taxon>Agaricomycotina</taxon>
        <taxon>Agaricomycetes</taxon>
        <taxon>Agaricomycetidae</taxon>
        <taxon>Agaricales</taxon>
        <taxon>Marasmiineae</taxon>
        <taxon>Marasmiaceae</taxon>
        <taxon>Marasmius</taxon>
    </lineage>
</organism>
<evidence type="ECO:0000256" key="2">
    <source>
        <dbReference type="ARBA" id="ARBA00006727"/>
    </source>
</evidence>
<dbReference type="EMBL" id="JBBXMP010000014">
    <property type="protein sequence ID" value="KAL0069125.1"/>
    <property type="molecule type" value="Genomic_DNA"/>
</dbReference>
<feature type="transmembrane region" description="Helical" evidence="3">
    <location>
        <begin position="165"/>
        <end position="187"/>
    </location>
</feature>
<dbReference type="InterPro" id="IPR036259">
    <property type="entry name" value="MFS_trans_sf"/>
</dbReference>
<evidence type="ECO:0000313" key="4">
    <source>
        <dbReference type="EMBL" id="KAL0069125.1"/>
    </source>
</evidence>
<evidence type="ECO:0000256" key="1">
    <source>
        <dbReference type="ARBA" id="ARBA00004141"/>
    </source>
</evidence>
<name>A0ABR3A6J2_9AGAR</name>
<keyword evidence="3" id="KW-0812">Transmembrane</keyword>
<dbReference type="Proteomes" id="UP001437256">
    <property type="component" value="Unassembled WGS sequence"/>
</dbReference>
<dbReference type="Gene3D" id="1.20.1250.20">
    <property type="entry name" value="MFS general substrate transporter like domains"/>
    <property type="match status" value="1"/>
</dbReference>
<dbReference type="Pfam" id="PF07690">
    <property type="entry name" value="MFS_1"/>
    <property type="match status" value="1"/>
</dbReference>
<proteinExistence type="inferred from homology"/>
<dbReference type="SUPFAM" id="SSF103473">
    <property type="entry name" value="MFS general substrate transporter"/>
    <property type="match status" value="1"/>
</dbReference>
<keyword evidence="5" id="KW-1185">Reference proteome</keyword>
<dbReference type="InterPro" id="IPR050327">
    <property type="entry name" value="Proton-linked_MCT"/>
</dbReference>
<dbReference type="PANTHER" id="PTHR11360:SF287">
    <property type="entry name" value="MFS MONOCARBOXYLATE TRANSPORTER"/>
    <property type="match status" value="1"/>
</dbReference>
<dbReference type="InterPro" id="IPR011701">
    <property type="entry name" value="MFS"/>
</dbReference>
<comment type="caution">
    <text evidence="4">The sequence shown here is derived from an EMBL/GenBank/DDBJ whole genome shotgun (WGS) entry which is preliminary data.</text>
</comment>
<feature type="transmembrane region" description="Helical" evidence="3">
    <location>
        <begin position="15"/>
        <end position="35"/>
    </location>
</feature>
<comment type="subcellular location">
    <subcellularLocation>
        <location evidence="1">Membrane</location>
        <topology evidence="1">Multi-pass membrane protein</topology>
    </subcellularLocation>
</comment>
<accession>A0ABR3A6J2</accession>
<feature type="transmembrane region" description="Helical" evidence="3">
    <location>
        <begin position="126"/>
        <end position="145"/>
    </location>
</feature>
<protein>
    <submittedName>
        <fullName evidence="4">Uncharacterized protein</fullName>
    </submittedName>
</protein>